<evidence type="ECO:0000313" key="1">
    <source>
        <dbReference type="EMBL" id="MBU5591271.1"/>
    </source>
</evidence>
<dbReference type="Proteomes" id="UP000736583">
    <property type="component" value="Unassembled WGS sequence"/>
</dbReference>
<dbReference type="RefSeq" id="WP_216456281.1">
    <property type="nucleotide sequence ID" value="NZ_JAHLQL010000001.1"/>
</dbReference>
<organism evidence="1 2">
    <name type="scientific">Clostridium simiarum</name>
    <dbReference type="NCBI Taxonomy" id="2841506"/>
    <lineage>
        <taxon>Bacteria</taxon>
        <taxon>Bacillati</taxon>
        <taxon>Bacillota</taxon>
        <taxon>Clostridia</taxon>
        <taxon>Eubacteriales</taxon>
        <taxon>Clostridiaceae</taxon>
        <taxon>Clostridium</taxon>
    </lineage>
</organism>
<sequence length="87" mass="10224">MVNIKSIDYPTRIAEKVDCFYLFNTKTFETISLDKISIQIFEKIIDKKSCTNEDLNQYAKINNVTKEDVEELINFLHANQFISIIEE</sequence>
<reference evidence="1 2" key="1">
    <citation type="submission" date="2021-06" db="EMBL/GenBank/DDBJ databases">
        <authorList>
            <person name="Sun Q."/>
            <person name="Li D."/>
        </authorList>
    </citation>
    <scope>NUCLEOTIDE SEQUENCE [LARGE SCALE GENOMIC DNA]</scope>
    <source>
        <strain evidence="1 2">MSJ-4</strain>
    </source>
</reference>
<protein>
    <recommendedName>
        <fullName evidence="3">PqqD family protein</fullName>
    </recommendedName>
</protein>
<name>A0ABS6EYG6_9CLOT</name>
<comment type="caution">
    <text evidence="1">The sequence shown here is derived from an EMBL/GenBank/DDBJ whole genome shotgun (WGS) entry which is preliminary data.</text>
</comment>
<evidence type="ECO:0008006" key="3">
    <source>
        <dbReference type="Google" id="ProtNLM"/>
    </source>
</evidence>
<accession>A0ABS6EYG6</accession>
<dbReference type="EMBL" id="JAHLQL010000001">
    <property type="protein sequence ID" value="MBU5591271.1"/>
    <property type="molecule type" value="Genomic_DNA"/>
</dbReference>
<evidence type="ECO:0000313" key="2">
    <source>
        <dbReference type="Proteomes" id="UP000736583"/>
    </source>
</evidence>
<keyword evidence="2" id="KW-1185">Reference proteome</keyword>
<gene>
    <name evidence="1" type="ORF">KQI89_05805</name>
</gene>
<proteinExistence type="predicted"/>